<dbReference type="KEGG" id="cbai:105079275"/>
<feature type="compositionally biased region" description="Basic and acidic residues" evidence="2">
    <location>
        <begin position="378"/>
        <end position="389"/>
    </location>
</feature>
<feature type="compositionally biased region" description="Polar residues" evidence="2">
    <location>
        <begin position="390"/>
        <end position="400"/>
    </location>
</feature>
<dbReference type="Pfam" id="PF15821">
    <property type="entry name" value="DUF4709"/>
    <property type="match status" value="1"/>
</dbReference>
<dbReference type="InterPro" id="IPR040119">
    <property type="entry name" value="C10orf67-like"/>
</dbReference>
<evidence type="ECO:0000256" key="1">
    <source>
        <dbReference type="SAM" id="Coils"/>
    </source>
</evidence>
<dbReference type="RefSeq" id="XP_010966278.2">
    <property type="nucleotide sequence ID" value="XM_010967976.2"/>
</dbReference>
<feature type="region of interest" description="Disordered" evidence="2">
    <location>
        <begin position="586"/>
        <end position="612"/>
    </location>
</feature>
<accession>A0A9W3F777</accession>
<dbReference type="InterPro" id="IPR031711">
    <property type="entry name" value="DUF4724"/>
</dbReference>
<keyword evidence="1" id="KW-0175">Coiled coil</keyword>
<evidence type="ECO:0000259" key="3">
    <source>
        <dbReference type="Pfam" id="PF15821"/>
    </source>
</evidence>
<feature type="domain" description="DUF4724" evidence="4">
    <location>
        <begin position="513"/>
        <end position="605"/>
    </location>
</feature>
<protein>
    <submittedName>
        <fullName evidence="5">Uncharacterized protein C10orf67 homolog, mitochondrial</fullName>
    </submittedName>
</protein>
<evidence type="ECO:0000313" key="5">
    <source>
        <dbReference type="RefSeq" id="XP_010966278.2"/>
    </source>
</evidence>
<evidence type="ECO:0000259" key="4">
    <source>
        <dbReference type="Pfam" id="PF15852"/>
    </source>
</evidence>
<feature type="region of interest" description="Disordered" evidence="2">
    <location>
        <begin position="19"/>
        <end position="55"/>
    </location>
</feature>
<dbReference type="AlphaFoldDB" id="A0A9W3F777"/>
<evidence type="ECO:0000256" key="2">
    <source>
        <dbReference type="SAM" id="MobiDB-lite"/>
    </source>
</evidence>
<dbReference type="PANTHER" id="PTHR22382">
    <property type="entry name" value="RIKEN CDNA 4921504E06 GENE"/>
    <property type="match status" value="1"/>
</dbReference>
<gene>
    <name evidence="5" type="primary">CUNH10orf67</name>
</gene>
<feature type="coiled-coil region" evidence="1">
    <location>
        <begin position="236"/>
        <end position="320"/>
    </location>
</feature>
<feature type="region of interest" description="Disordered" evidence="2">
    <location>
        <begin position="378"/>
        <end position="410"/>
    </location>
</feature>
<proteinExistence type="predicted"/>
<dbReference type="Pfam" id="PF15852">
    <property type="entry name" value="DUF4724"/>
    <property type="match status" value="1"/>
</dbReference>
<sequence>MLRDDYGVQLSWGHISGDLAHAHPGRSEPGGEALRQAGRRHGSGATAGPPSCSGAARRACAPGFSRSAEMRVHTESGLLVVVKAHIGASGWGESVTSPAYGFRFNISDDLKIGFFSTDHATQTDYSEIVPLKELSLSIQKLMQIMRSLQLDFGFLRQLLQQKFEDRLQEESFRLFTSLHDRILAIEKHYQQNEDTLRKCYNQQLADAIATIKGMYKQFFEIEEEKMPVQDSATAKITFLLKKMKEKEELIKELKEELDQYEEFGFHKVDSFVKDISPLKATPERENLEYKMENERMLQVISELREEIRLNLKENSVLEDEIISLKEKAEKDHKTIKKLMDGRDKLLYELDFEKSLVQEVVNKQKEDIEMRRKFDATGTKGIRETLKGKETTLSPQPSQPKSAGVSRPHSSSISLLHFKTKRVKSPMKPLKEEQPTVKYAVPVVMHEEEATPSVTKIEEEKRVLEEQIEILKAKLEKQKKKTERCQKESDQMNKIWEKKFLILRNSFHTLKNEMFTRHTLFRQFAVLADTSFSYQKVKPLLVQSKMNLVTESLSSGSVHHSSSMDNKYVDLVSDQISSQLSLKVMLSGTPEEESLGKPSMPQNMPVNDTEATE</sequence>
<feature type="domain" description="DUF4709" evidence="3">
    <location>
        <begin position="103"/>
        <end position="212"/>
    </location>
</feature>
<name>A0A9W3F777_CAMBA</name>
<reference evidence="5" key="1">
    <citation type="submission" date="2025-08" db="UniProtKB">
        <authorList>
            <consortium name="RefSeq"/>
        </authorList>
    </citation>
    <scope>IDENTIFICATION</scope>
    <source>
        <tissue evidence="5">Blood</tissue>
    </source>
</reference>
<feature type="coiled-coil region" evidence="1">
    <location>
        <begin position="453"/>
        <end position="487"/>
    </location>
</feature>
<organism evidence="5">
    <name type="scientific">Camelus bactrianus</name>
    <name type="common">Bactrian camel</name>
    <dbReference type="NCBI Taxonomy" id="9837"/>
    <lineage>
        <taxon>Eukaryota</taxon>
        <taxon>Metazoa</taxon>
        <taxon>Chordata</taxon>
        <taxon>Craniata</taxon>
        <taxon>Vertebrata</taxon>
        <taxon>Euteleostomi</taxon>
        <taxon>Mammalia</taxon>
        <taxon>Eutheria</taxon>
        <taxon>Laurasiatheria</taxon>
        <taxon>Artiodactyla</taxon>
        <taxon>Tylopoda</taxon>
        <taxon>Camelidae</taxon>
        <taxon>Camelus</taxon>
    </lineage>
</organism>
<dbReference type="InterPro" id="IPR031651">
    <property type="entry name" value="DUF4709"/>
</dbReference>
<dbReference type="CTD" id="105079275"/>
<dbReference type="PANTHER" id="PTHR22382:SF7">
    <property type="entry name" value="RIKEN CDNA 4921504E06 GENE"/>
    <property type="match status" value="1"/>
</dbReference>